<dbReference type="InterPro" id="IPR018392">
    <property type="entry name" value="LysM"/>
</dbReference>
<evidence type="ECO:0000259" key="1">
    <source>
        <dbReference type="PROSITE" id="PS51782"/>
    </source>
</evidence>
<feature type="domain" description="LysM" evidence="1">
    <location>
        <begin position="1"/>
        <end position="48"/>
    </location>
</feature>
<proteinExistence type="predicted"/>
<accession>A0A8S5PE78</accession>
<dbReference type="CDD" id="cd00118">
    <property type="entry name" value="LysM"/>
    <property type="match status" value="1"/>
</dbReference>
<evidence type="ECO:0000313" key="2">
    <source>
        <dbReference type="EMBL" id="DAE04673.1"/>
    </source>
</evidence>
<name>A0A8S5PE78_9CAUD</name>
<sequence>MQITVKDRQSLADIAVQYLGGVEGIFALAERNGISITAKLKDGQTLDWELADTVDATVQKTYAAQGIEPATDIPQKEMEALLTATKKYFAGCIIPRPPRRELTIVDEVTAAKGWTLSGIGSQFDSGTYAQTEREDGIVVNRTKKVIKQLSEGKEVTSESGQTLARIFGNQFDDTFA</sequence>
<reference evidence="2" key="1">
    <citation type="journal article" date="2021" name="Proc. Natl. Acad. Sci. U.S.A.">
        <title>A Catalog of Tens of Thousands of Viruses from Human Metagenomes Reveals Hidden Associations with Chronic Diseases.</title>
        <authorList>
            <person name="Tisza M.J."/>
            <person name="Buck C.B."/>
        </authorList>
    </citation>
    <scope>NUCLEOTIDE SEQUENCE</scope>
    <source>
        <strain evidence="2">CtFYw8</strain>
    </source>
</reference>
<organism evidence="2">
    <name type="scientific">Myoviridae sp. ctFYw8</name>
    <dbReference type="NCBI Taxonomy" id="2825069"/>
    <lineage>
        <taxon>Viruses</taxon>
        <taxon>Duplodnaviria</taxon>
        <taxon>Heunggongvirae</taxon>
        <taxon>Uroviricota</taxon>
        <taxon>Caudoviricetes</taxon>
    </lineage>
</organism>
<dbReference type="EMBL" id="BK015392">
    <property type="protein sequence ID" value="DAE04673.1"/>
    <property type="molecule type" value="Genomic_DNA"/>
</dbReference>
<protein>
    <recommendedName>
        <fullName evidence="1">LysM domain-containing protein</fullName>
    </recommendedName>
</protein>
<dbReference type="PROSITE" id="PS51782">
    <property type="entry name" value="LYSM"/>
    <property type="match status" value="1"/>
</dbReference>